<proteinExistence type="predicted"/>
<feature type="transmembrane region" description="Helical" evidence="5">
    <location>
        <begin position="148"/>
        <end position="168"/>
    </location>
</feature>
<gene>
    <name evidence="6" type="ORF">RHGRI_006436</name>
</gene>
<dbReference type="AlphaFoldDB" id="A0AAV6KUK8"/>
<dbReference type="GO" id="GO:0016020">
    <property type="term" value="C:membrane"/>
    <property type="evidence" value="ECO:0007669"/>
    <property type="project" value="TreeGrafter"/>
</dbReference>
<evidence type="ECO:0000256" key="3">
    <source>
        <dbReference type="ARBA" id="ARBA00022723"/>
    </source>
</evidence>
<name>A0AAV6KUK8_9ERIC</name>
<evidence type="ECO:0000313" key="6">
    <source>
        <dbReference type="EMBL" id="KAG5555789.1"/>
    </source>
</evidence>
<organism evidence="6 7">
    <name type="scientific">Rhododendron griersonianum</name>
    <dbReference type="NCBI Taxonomy" id="479676"/>
    <lineage>
        <taxon>Eukaryota</taxon>
        <taxon>Viridiplantae</taxon>
        <taxon>Streptophyta</taxon>
        <taxon>Embryophyta</taxon>
        <taxon>Tracheophyta</taxon>
        <taxon>Spermatophyta</taxon>
        <taxon>Magnoliopsida</taxon>
        <taxon>eudicotyledons</taxon>
        <taxon>Gunneridae</taxon>
        <taxon>Pentapetalae</taxon>
        <taxon>asterids</taxon>
        <taxon>Ericales</taxon>
        <taxon>Ericaceae</taxon>
        <taxon>Ericoideae</taxon>
        <taxon>Rhodoreae</taxon>
        <taxon>Rhododendron</taxon>
    </lineage>
</organism>
<dbReference type="GO" id="GO:0046872">
    <property type="term" value="F:metal ion binding"/>
    <property type="evidence" value="ECO:0007669"/>
    <property type="project" value="UniProtKB-KW"/>
</dbReference>
<dbReference type="Proteomes" id="UP000823749">
    <property type="component" value="Chromosome 3"/>
</dbReference>
<keyword evidence="2" id="KW-0808">Transferase</keyword>
<keyword evidence="4" id="KW-0460">Magnesium</keyword>
<feature type="transmembrane region" description="Helical" evidence="5">
    <location>
        <begin position="38"/>
        <end position="59"/>
    </location>
</feature>
<evidence type="ECO:0000256" key="4">
    <source>
        <dbReference type="ARBA" id="ARBA00022842"/>
    </source>
</evidence>
<evidence type="ECO:0000256" key="5">
    <source>
        <dbReference type="SAM" id="Phobius"/>
    </source>
</evidence>
<comment type="subcellular location">
    <subcellularLocation>
        <location evidence="1">Endomembrane system</location>
        <topology evidence="1">Multi-pass membrane protein</topology>
    </subcellularLocation>
</comment>
<dbReference type="PANTHER" id="PTHR10571">
    <property type="entry name" value="UDP-N-ACETYLGLUCOSAMINE--DOLICHYL-PHOSPHATE N-ACETYLGLUCOSAMINEPHOSPHOTRANSFERASE"/>
    <property type="match status" value="1"/>
</dbReference>
<keyword evidence="5" id="KW-0472">Membrane</keyword>
<keyword evidence="5" id="KW-1133">Transmembrane helix</keyword>
<evidence type="ECO:0000256" key="2">
    <source>
        <dbReference type="ARBA" id="ARBA00022676"/>
    </source>
</evidence>
<keyword evidence="3" id="KW-0479">Metal-binding</keyword>
<dbReference type="GO" id="GO:0016757">
    <property type="term" value="F:glycosyltransferase activity"/>
    <property type="evidence" value="ECO:0007669"/>
    <property type="project" value="UniProtKB-KW"/>
</dbReference>
<dbReference type="PANTHER" id="PTHR10571:SF0">
    <property type="entry name" value="UDP-N-ACETYLGLUCOSAMINE--DOLICHYL-PHOSPHATE N-ACETYLGLUCOSAMINEPHOSPHOTRANSFERASE"/>
    <property type="match status" value="1"/>
</dbReference>
<dbReference type="GO" id="GO:0012505">
    <property type="term" value="C:endomembrane system"/>
    <property type="evidence" value="ECO:0007669"/>
    <property type="project" value="UniProtKB-SubCell"/>
</dbReference>
<keyword evidence="7" id="KW-1185">Reference proteome</keyword>
<feature type="transmembrane region" description="Helical" evidence="5">
    <location>
        <begin position="114"/>
        <end position="136"/>
    </location>
</feature>
<comment type="caution">
    <text evidence="6">The sequence shown here is derived from an EMBL/GenBank/DDBJ whole genome shotgun (WGS) entry which is preliminary data.</text>
</comment>
<reference evidence="6" key="1">
    <citation type="submission" date="2020-08" db="EMBL/GenBank/DDBJ databases">
        <title>Plant Genome Project.</title>
        <authorList>
            <person name="Zhang R.-G."/>
        </authorList>
    </citation>
    <scope>NUCLEOTIDE SEQUENCE</scope>
    <source>
        <strain evidence="6">WSP0</strain>
        <tissue evidence="6">Leaf</tissue>
    </source>
</reference>
<accession>A0AAV6KUK8</accession>
<dbReference type="InterPro" id="IPR033895">
    <property type="entry name" value="GPT"/>
</dbReference>
<evidence type="ECO:0000313" key="7">
    <source>
        <dbReference type="Proteomes" id="UP000823749"/>
    </source>
</evidence>
<evidence type="ECO:0008006" key="8">
    <source>
        <dbReference type="Google" id="ProtNLM"/>
    </source>
</evidence>
<dbReference type="GO" id="GO:0006488">
    <property type="term" value="P:dolichol-linked oligosaccharide biosynthetic process"/>
    <property type="evidence" value="ECO:0007669"/>
    <property type="project" value="InterPro"/>
</dbReference>
<keyword evidence="2" id="KW-0328">Glycosyltransferase</keyword>
<sequence>MTARKRATSEAASTTTAAAAAKPLTTDPPMAPSKAGQILKVSLIFFVPYLYLILSHYNIEPDLKRSILINAAVSSAGFFLTLALIPVASRYLLRRNLFGYDINKKGTPQGSVKVPESLGIAVGIVFLVLAILFQYFNFTADSIWLVEYNAALASICFMMLLGFVDDVLDVPWRV</sequence>
<dbReference type="EMBL" id="JACTNZ010000003">
    <property type="protein sequence ID" value="KAG5555789.1"/>
    <property type="molecule type" value="Genomic_DNA"/>
</dbReference>
<protein>
    <recommendedName>
        <fullName evidence="8">UDP-N-acetylglucosamine--dolichyl-phosphate N-acetylglucosaminephosphotransferase</fullName>
    </recommendedName>
</protein>
<keyword evidence="5" id="KW-0812">Transmembrane</keyword>
<feature type="transmembrane region" description="Helical" evidence="5">
    <location>
        <begin position="71"/>
        <end position="93"/>
    </location>
</feature>
<dbReference type="GO" id="GO:0003975">
    <property type="term" value="F:UDP-N-acetylglucosamine-dolichyl-phosphate N-acetylglucosaminephosphotransferase activity"/>
    <property type="evidence" value="ECO:0007669"/>
    <property type="project" value="InterPro"/>
</dbReference>
<evidence type="ECO:0000256" key="1">
    <source>
        <dbReference type="ARBA" id="ARBA00004127"/>
    </source>
</evidence>